<keyword evidence="3" id="KW-1185">Reference proteome</keyword>
<comment type="caution">
    <text evidence="2">The sequence shown here is derived from an EMBL/GenBank/DDBJ whole genome shotgun (WGS) entry which is preliminary data.</text>
</comment>
<dbReference type="SUPFAM" id="SSF102405">
    <property type="entry name" value="MCP/YpsA-like"/>
    <property type="match status" value="1"/>
</dbReference>
<dbReference type="EMBL" id="JBFCZG010000001">
    <property type="protein sequence ID" value="KAL3426999.1"/>
    <property type="molecule type" value="Genomic_DNA"/>
</dbReference>
<dbReference type="InterPro" id="IPR005269">
    <property type="entry name" value="LOG"/>
</dbReference>
<feature type="region of interest" description="Disordered" evidence="1">
    <location>
        <begin position="1"/>
        <end position="33"/>
    </location>
</feature>
<dbReference type="InterPro" id="IPR031100">
    <property type="entry name" value="LOG_fam"/>
</dbReference>
<dbReference type="NCBIfam" id="TIGR00730">
    <property type="entry name" value="Rossman fold protein, TIGR00730 family"/>
    <property type="match status" value="1"/>
</dbReference>
<dbReference type="Gene3D" id="3.40.50.450">
    <property type="match status" value="1"/>
</dbReference>
<dbReference type="Proteomes" id="UP001629113">
    <property type="component" value="Unassembled WGS sequence"/>
</dbReference>
<name>A0ABR4PUQ1_9HELO</name>
<evidence type="ECO:0000313" key="3">
    <source>
        <dbReference type="Proteomes" id="UP001629113"/>
    </source>
</evidence>
<reference evidence="2 3" key="1">
    <citation type="submission" date="2024-06" db="EMBL/GenBank/DDBJ databases">
        <title>Complete genome of Phlyctema vagabunda strain 19-DSS-EL-015.</title>
        <authorList>
            <person name="Fiorenzani C."/>
        </authorList>
    </citation>
    <scope>NUCLEOTIDE SEQUENCE [LARGE SCALE GENOMIC DNA]</scope>
    <source>
        <strain evidence="2 3">19-DSS-EL-015</strain>
    </source>
</reference>
<evidence type="ECO:0000313" key="2">
    <source>
        <dbReference type="EMBL" id="KAL3426999.1"/>
    </source>
</evidence>
<organism evidence="2 3">
    <name type="scientific">Phlyctema vagabunda</name>
    <dbReference type="NCBI Taxonomy" id="108571"/>
    <lineage>
        <taxon>Eukaryota</taxon>
        <taxon>Fungi</taxon>
        <taxon>Dikarya</taxon>
        <taxon>Ascomycota</taxon>
        <taxon>Pezizomycotina</taxon>
        <taxon>Leotiomycetes</taxon>
        <taxon>Helotiales</taxon>
        <taxon>Dermateaceae</taxon>
        <taxon>Phlyctema</taxon>
    </lineage>
</organism>
<protein>
    <submittedName>
        <fullName evidence="2">Lysine decarboxylase-like protein</fullName>
    </submittedName>
</protein>
<sequence>MASGGVSPAPEPVNTGDVIMTSHGDTMTTDGEVAKSNGNLIMTNGSINGNHSTTTSDQIKVCVFMGASPGSSPAHMAAARSLAQAMANRDIGLVYGGGTVGLMGELAKTLVSLKGPQAVHGIIPLPLVKYERSDQSEDASQNQGIAGVPKYDTYGRTTVVKDMHTRKQMMTSEVLSGAKGSGFIALSGGYGTMEELMEVVTWNQLGIHQQGIVLYNVNGFWDGIISWVKNSVEAGFISEGNGHIIKSATTAEGALQELLDYEPSAGRFKLEWGNVSQT</sequence>
<dbReference type="Pfam" id="PF03641">
    <property type="entry name" value="Lysine_decarbox"/>
    <property type="match status" value="1"/>
</dbReference>
<dbReference type="PANTHER" id="PTHR31223:SF70">
    <property type="entry name" value="LOG FAMILY PROTEIN YJL055W"/>
    <property type="match status" value="1"/>
</dbReference>
<proteinExistence type="predicted"/>
<accession>A0ABR4PUQ1</accession>
<gene>
    <name evidence="2" type="ORF">PVAG01_00508</name>
</gene>
<dbReference type="PANTHER" id="PTHR31223">
    <property type="entry name" value="LOG FAMILY PROTEIN YJL055W"/>
    <property type="match status" value="1"/>
</dbReference>
<evidence type="ECO:0000256" key="1">
    <source>
        <dbReference type="SAM" id="MobiDB-lite"/>
    </source>
</evidence>